<dbReference type="CDD" id="cd06257">
    <property type="entry name" value="DnaJ"/>
    <property type="match status" value="1"/>
</dbReference>
<reference evidence="3 4" key="1">
    <citation type="journal article" date="2007" name="Nature">
        <title>Evolution of genes and genomes on the Drosophila phylogeny.</title>
        <authorList>
            <consortium name="Drosophila 12 Genomes Consortium"/>
            <person name="Clark A.G."/>
            <person name="Eisen M.B."/>
            <person name="Smith D.R."/>
            <person name="Bergman C.M."/>
            <person name="Oliver B."/>
            <person name="Markow T.A."/>
            <person name="Kaufman T.C."/>
            <person name="Kellis M."/>
            <person name="Gelbart W."/>
            <person name="Iyer V.N."/>
            <person name="Pollard D.A."/>
            <person name="Sackton T.B."/>
            <person name="Larracuente A.M."/>
            <person name="Singh N.D."/>
            <person name="Abad J.P."/>
            <person name="Abt D.N."/>
            <person name="Adryan B."/>
            <person name="Aguade M."/>
            <person name="Akashi H."/>
            <person name="Anderson W.W."/>
            <person name="Aquadro C.F."/>
            <person name="Ardell D.H."/>
            <person name="Arguello R."/>
            <person name="Artieri C.G."/>
            <person name="Barbash D.A."/>
            <person name="Barker D."/>
            <person name="Barsanti P."/>
            <person name="Batterham P."/>
            <person name="Batzoglou S."/>
            <person name="Begun D."/>
            <person name="Bhutkar A."/>
            <person name="Blanco E."/>
            <person name="Bosak S.A."/>
            <person name="Bradley R.K."/>
            <person name="Brand A.D."/>
            <person name="Brent M.R."/>
            <person name="Brooks A.N."/>
            <person name="Brown R.H."/>
            <person name="Butlin R.K."/>
            <person name="Caggese C."/>
            <person name="Calvi B.R."/>
            <person name="Bernardo de Carvalho A."/>
            <person name="Caspi A."/>
            <person name="Castrezana S."/>
            <person name="Celniker S.E."/>
            <person name="Chang J.L."/>
            <person name="Chapple C."/>
            <person name="Chatterji S."/>
            <person name="Chinwalla A."/>
            <person name="Civetta A."/>
            <person name="Clifton S.W."/>
            <person name="Comeron J.M."/>
            <person name="Costello J.C."/>
            <person name="Coyne J.A."/>
            <person name="Daub J."/>
            <person name="David R.G."/>
            <person name="Delcher A.L."/>
            <person name="Delehaunty K."/>
            <person name="Do C.B."/>
            <person name="Ebling H."/>
            <person name="Edwards K."/>
            <person name="Eickbush T."/>
            <person name="Evans J.D."/>
            <person name="Filipski A."/>
            <person name="Findeiss S."/>
            <person name="Freyhult E."/>
            <person name="Fulton L."/>
            <person name="Fulton R."/>
            <person name="Garcia A.C."/>
            <person name="Gardiner A."/>
            <person name="Garfield D.A."/>
            <person name="Garvin B.E."/>
            <person name="Gibson G."/>
            <person name="Gilbert D."/>
            <person name="Gnerre S."/>
            <person name="Godfrey J."/>
            <person name="Good R."/>
            <person name="Gotea V."/>
            <person name="Gravely B."/>
            <person name="Greenberg A.J."/>
            <person name="Griffiths-Jones S."/>
            <person name="Gross S."/>
            <person name="Guigo R."/>
            <person name="Gustafson E.A."/>
            <person name="Haerty W."/>
            <person name="Hahn M.W."/>
            <person name="Halligan D.L."/>
            <person name="Halpern A.L."/>
            <person name="Halter G.M."/>
            <person name="Han M.V."/>
            <person name="Heger A."/>
            <person name="Hillier L."/>
            <person name="Hinrichs A.S."/>
            <person name="Holmes I."/>
            <person name="Hoskins R.A."/>
            <person name="Hubisz M.J."/>
            <person name="Hultmark D."/>
            <person name="Huntley M.A."/>
            <person name="Jaffe D.B."/>
            <person name="Jagadeeshan S."/>
            <person name="Jeck W.R."/>
            <person name="Johnson J."/>
            <person name="Jones C.D."/>
            <person name="Jordan W.C."/>
            <person name="Karpen G.H."/>
            <person name="Kataoka E."/>
            <person name="Keightley P.D."/>
            <person name="Kheradpour P."/>
            <person name="Kirkness E.F."/>
            <person name="Koerich L.B."/>
            <person name="Kristiansen K."/>
            <person name="Kudrna D."/>
            <person name="Kulathinal R.J."/>
            <person name="Kumar S."/>
            <person name="Kwok R."/>
            <person name="Lander E."/>
            <person name="Langley C.H."/>
            <person name="Lapoint R."/>
            <person name="Lazzaro B.P."/>
            <person name="Lee S.J."/>
            <person name="Levesque L."/>
            <person name="Li R."/>
            <person name="Lin C.F."/>
            <person name="Lin M.F."/>
            <person name="Lindblad-Toh K."/>
            <person name="Llopart A."/>
            <person name="Long M."/>
            <person name="Low L."/>
            <person name="Lozovsky E."/>
            <person name="Lu J."/>
            <person name="Luo M."/>
            <person name="Machado C.A."/>
            <person name="Makalowski W."/>
            <person name="Marzo M."/>
            <person name="Matsuda M."/>
            <person name="Matzkin L."/>
            <person name="McAllister B."/>
            <person name="McBride C.S."/>
            <person name="McKernan B."/>
            <person name="McKernan K."/>
            <person name="Mendez-Lago M."/>
            <person name="Minx P."/>
            <person name="Mollenhauer M.U."/>
            <person name="Montooth K."/>
            <person name="Mount S.M."/>
            <person name="Mu X."/>
            <person name="Myers E."/>
            <person name="Negre B."/>
            <person name="Newfeld S."/>
            <person name="Nielsen R."/>
            <person name="Noor M.A."/>
            <person name="O'Grady P."/>
            <person name="Pachter L."/>
            <person name="Papaceit M."/>
            <person name="Parisi M.J."/>
            <person name="Parisi M."/>
            <person name="Parts L."/>
            <person name="Pedersen J.S."/>
            <person name="Pesole G."/>
            <person name="Phillippy A.M."/>
            <person name="Ponting C.P."/>
            <person name="Pop M."/>
            <person name="Porcelli D."/>
            <person name="Powell J.R."/>
            <person name="Prohaska S."/>
            <person name="Pruitt K."/>
            <person name="Puig M."/>
            <person name="Quesneville H."/>
            <person name="Ram K.R."/>
            <person name="Rand D."/>
            <person name="Rasmussen M.D."/>
            <person name="Reed L.K."/>
            <person name="Reenan R."/>
            <person name="Reily A."/>
            <person name="Remington K.A."/>
            <person name="Rieger T.T."/>
            <person name="Ritchie M.G."/>
            <person name="Robin C."/>
            <person name="Rogers Y.H."/>
            <person name="Rohde C."/>
            <person name="Rozas J."/>
            <person name="Rubenfield M.J."/>
            <person name="Ruiz A."/>
            <person name="Russo S."/>
            <person name="Salzberg S.L."/>
            <person name="Sanchez-Gracia A."/>
            <person name="Saranga D.J."/>
            <person name="Sato H."/>
            <person name="Schaeffer S.W."/>
            <person name="Schatz M.C."/>
            <person name="Schlenke T."/>
            <person name="Schwartz R."/>
            <person name="Segarra C."/>
            <person name="Singh R.S."/>
            <person name="Sirot L."/>
            <person name="Sirota M."/>
            <person name="Sisneros N.B."/>
            <person name="Smith C.D."/>
            <person name="Smith T.F."/>
            <person name="Spieth J."/>
            <person name="Stage D.E."/>
            <person name="Stark A."/>
            <person name="Stephan W."/>
            <person name="Strausberg R.L."/>
            <person name="Strempel S."/>
            <person name="Sturgill D."/>
            <person name="Sutton G."/>
            <person name="Sutton G.G."/>
            <person name="Tao W."/>
            <person name="Teichmann S."/>
            <person name="Tobari Y.N."/>
            <person name="Tomimura Y."/>
            <person name="Tsolas J.M."/>
            <person name="Valente V.L."/>
            <person name="Venter E."/>
            <person name="Venter J.C."/>
            <person name="Vicario S."/>
            <person name="Vieira F.G."/>
            <person name="Vilella A.J."/>
            <person name="Villasante A."/>
            <person name="Walenz B."/>
            <person name="Wang J."/>
            <person name="Wasserman M."/>
            <person name="Watts T."/>
            <person name="Wilson D."/>
            <person name="Wilson R.K."/>
            <person name="Wing R.A."/>
            <person name="Wolfner M.F."/>
            <person name="Wong A."/>
            <person name="Wong G.K."/>
            <person name="Wu C.I."/>
            <person name="Wu G."/>
            <person name="Yamamoto D."/>
            <person name="Yang H.P."/>
            <person name="Yang S.P."/>
            <person name="Yorke J.A."/>
            <person name="Yoshida K."/>
            <person name="Zdobnov E."/>
            <person name="Zhang P."/>
            <person name="Zhang Y."/>
            <person name="Zimin A.V."/>
            <person name="Baldwin J."/>
            <person name="Abdouelleil A."/>
            <person name="Abdulkadir J."/>
            <person name="Abebe A."/>
            <person name="Abera B."/>
            <person name="Abreu J."/>
            <person name="Acer S.C."/>
            <person name="Aftuck L."/>
            <person name="Alexander A."/>
            <person name="An P."/>
            <person name="Anderson E."/>
            <person name="Anderson S."/>
            <person name="Arachi H."/>
            <person name="Azer M."/>
            <person name="Bachantsang P."/>
            <person name="Barry A."/>
            <person name="Bayul T."/>
            <person name="Berlin A."/>
            <person name="Bessette D."/>
            <person name="Bloom T."/>
            <person name="Blye J."/>
            <person name="Boguslavskiy L."/>
            <person name="Bonnet C."/>
            <person name="Boukhgalter B."/>
            <person name="Bourzgui I."/>
            <person name="Brown A."/>
            <person name="Cahill P."/>
            <person name="Channer S."/>
            <person name="Cheshatsang Y."/>
            <person name="Chuda L."/>
            <person name="Citroen M."/>
            <person name="Collymore A."/>
            <person name="Cooke P."/>
            <person name="Costello M."/>
            <person name="D'Aco K."/>
            <person name="Daza R."/>
            <person name="De Haan G."/>
            <person name="DeGray S."/>
            <person name="DeMaso C."/>
            <person name="Dhargay N."/>
            <person name="Dooley K."/>
            <person name="Dooley E."/>
            <person name="Doricent M."/>
            <person name="Dorje P."/>
            <person name="Dorjee K."/>
            <person name="Dupes A."/>
            <person name="Elong R."/>
            <person name="Falk J."/>
            <person name="Farina A."/>
            <person name="Faro S."/>
            <person name="Ferguson D."/>
            <person name="Fisher S."/>
            <person name="Foley C.D."/>
            <person name="Franke A."/>
            <person name="Friedrich D."/>
            <person name="Gadbois L."/>
            <person name="Gearin G."/>
            <person name="Gearin C.R."/>
            <person name="Giannoukos G."/>
            <person name="Goode T."/>
            <person name="Graham J."/>
            <person name="Grandbois E."/>
            <person name="Grewal S."/>
            <person name="Gyaltsen K."/>
            <person name="Hafez N."/>
            <person name="Hagos B."/>
            <person name="Hall J."/>
            <person name="Henson C."/>
            <person name="Hollinger A."/>
            <person name="Honan T."/>
            <person name="Huard M.D."/>
            <person name="Hughes L."/>
            <person name="Hurhula B."/>
            <person name="Husby M.E."/>
            <person name="Kamat A."/>
            <person name="Kanga B."/>
            <person name="Kashin S."/>
            <person name="Khazanovich D."/>
            <person name="Kisner P."/>
            <person name="Lance K."/>
            <person name="Lara M."/>
            <person name="Lee W."/>
            <person name="Lennon N."/>
            <person name="Letendre F."/>
            <person name="LeVine R."/>
            <person name="Lipovsky A."/>
            <person name="Liu X."/>
            <person name="Liu J."/>
            <person name="Liu S."/>
            <person name="Lokyitsang T."/>
            <person name="Lokyitsang Y."/>
            <person name="Lubonja R."/>
            <person name="Lui A."/>
            <person name="MacDonald P."/>
            <person name="Magnisalis V."/>
            <person name="Maru K."/>
            <person name="Matthews C."/>
            <person name="McCusker W."/>
            <person name="McDonough S."/>
            <person name="Mehta T."/>
            <person name="Meldrim J."/>
            <person name="Meneus L."/>
            <person name="Mihai O."/>
            <person name="Mihalev A."/>
            <person name="Mihova T."/>
            <person name="Mittelman R."/>
            <person name="Mlenga V."/>
            <person name="Montmayeur A."/>
            <person name="Mulrain L."/>
            <person name="Navidi A."/>
            <person name="Naylor J."/>
            <person name="Negash T."/>
            <person name="Nguyen T."/>
            <person name="Nguyen N."/>
            <person name="Nicol R."/>
            <person name="Norbu C."/>
            <person name="Norbu N."/>
            <person name="Novod N."/>
            <person name="O'Neill B."/>
            <person name="Osman S."/>
            <person name="Markiewicz E."/>
            <person name="Oyono O.L."/>
            <person name="Patti C."/>
            <person name="Phunkhang P."/>
            <person name="Pierre F."/>
            <person name="Priest M."/>
            <person name="Raghuraman S."/>
            <person name="Rege F."/>
            <person name="Reyes R."/>
            <person name="Rise C."/>
            <person name="Rogov P."/>
            <person name="Ross K."/>
            <person name="Ryan E."/>
            <person name="Settipalli S."/>
            <person name="Shea T."/>
            <person name="Sherpa N."/>
            <person name="Shi L."/>
            <person name="Shih D."/>
            <person name="Sparrow T."/>
            <person name="Spaulding J."/>
            <person name="Stalker J."/>
            <person name="Stange-Thomann N."/>
            <person name="Stavropoulos S."/>
            <person name="Stone C."/>
            <person name="Strader C."/>
            <person name="Tesfaye S."/>
            <person name="Thomson T."/>
            <person name="Thoulutsang Y."/>
            <person name="Thoulutsang D."/>
            <person name="Topham K."/>
            <person name="Topping I."/>
            <person name="Tsamla T."/>
            <person name="Vassiliev H."/>
            <person name="Vo A."/>
            <person name="Wangchuk T."/>
            <person name="Wangdi T."/>
            <person name="Weiand M."/>
            <person name="Wilkinson J."/>
            <person name="Wilson A."/>
            <person name="Yadav S."/>
            <person name="Young G."/>
            <person name="Yu Q."/>
            <person name="Zembek L."/>
            <person name="Zhong D."/>
            <person name="Zimmer A."/>
            <person name="Zwirko Z."/>
            <person name="Jaffe D.B."/>
            <person name="Alvarez P."/>
            <person name="Brockman W."/>
            <person name="Butler J."/>
            <person name="Chin C."/>
            <person name="Gnerre S."/>
            <person name="Grabherr M."/>
            <person name="Kleber M."/>
            <person name="Mauceli E."/>
            <person name="MacCallum I."/>
        </authorList>
    </citation>
    <scope>NUCLEOTIDE SEQUENCE [LARGE SCALE GENOMIC DNA]</scope>
    <source>
        <strain evidence="4">Tucson 14024-0371.13</strain>
    </source>
</reference>
<evidence type="ECO:0000313" key="3">
    <source>
        <dbReference type="EMBL" id="EDV41292.2"/>
    </source>
</evidence>
<gene>
    <name evidence="3" type="primary">Dana\GF23491</name>
    <name evidence="3" type="synonym">dana_GLEANR_8284</name>
    <name evidence="3" type="ORF">GF23491</name>
</gene>
<organism evidence="3 4">
    <name type="scientific">Drosophila ananassae</name>
    <name type="common">Fruit fly</name>
    <dbReference type="NCBI Taxonomy" id="7217"/>
    <lineage>
        <taxon>Eukaryota</taxon>
        <taxon>Metazoa</taxon>
        <taxon>Ecdysozoa</taxon>
        <taxon>Arthropoda</taxon>
        <taxon>Hexapoda</taxon>
        <taxon>Insecta</taxon>
        <taxon>Pterygota</taxon>
        <taxon>Neoptera</taxon>
        <taxon>Endopterygota</taxon>
        <taxon>Diptera</taxon>
        <taxon>Brachycera</taxon>
        <taxon>Muscomorpha</taxon>
        <taxon>Ephydroidea</taxon>
        <taxon>Drosophilidae</taxon>
        <taxon>Drosophila</taxon>
        <taxon>Sophophora</taxon>
    </lineage>
</organism>
<name>B3MAK5_DROAN</name>
<feature type="domain" description="J" evidence="2">
    <location>
        <begin position="10"/>
        <end position="72"/>
    </location>
</feature>
<dbReference type="PRINTS" id="PR00625">
    <property type="entry name" value="JDOMAIN"/>
</dbReference>
<dbReference type="InterPro" id="IPR036869">
    <property type="entry name" value="J_dom_sf"/>
</dbReference>
<protein>
    <submittedName>
        <fullName evidence="3">Uncharacterized protein, isoform A</fullName>
    </submittedName>
</protein>
<dbReference type="OrthoDB" id="552049at2759"/>
<dbReference type="AlphaFoldDB" id="B3MAK5"/>
<dbReference type="Pfam" id="PF00226">
    <property type="entry name" value="DnaJ"/>
    <property type="match status" value="1"/>
</dbReference>
<dbReference type="SMR" id="B3MAK5"/>
<dbReference type="KEGG" id="dan:6506132"/>
<dbReference type="InterPro" id="IPR050817">
    <property type="entry name" value="DjlA_DnaK_co-chaperone"/>
</dbReference>
<evidence type="ECO:0000259" key="2">
    <source>
        <dbReference type="PROSITE" id="PS50076"/>
    </source>
</evidence>
<dbReference type="Proteomes" id="UP000007801">
    <property type="component" value="Unassembled WGS sequence"/>
</dbReference>
<dbReference type="EMBL" id="CH902618">
    <property type="protein sequence ID" value="EDV41292.2"/>
    <property type="molecule type" value="Genomic_DNA"/>
</dbReference>
<dbReference type="InterPro" id="IPR001623">
    <property type="entry name" value="DnaJ_domain"/>
</dbReference>
<dbReference type="SMART" id="SM00271">
    <property type="entry name" value="DnaJ"/>
    <property type="match status" value="1"/>
</dbReference>
<dbReference type="Gene3D" id="1.10.287.110">
    <property type="entry name" value="DnaJ domain"/>
    <property type="match status" value="1"/>
</dbReference>
<dbReference type="SUPFAM" id="SSF46565">
    <property type="entry name" value="Chaperone J-domain"/>
    <property type="match status" value="1"/>
</dbReference>
<feature type="region of interest" description="Disordered" evidence="1">
    <location>
        <begin position="199"/>
        <end position="220"/>
    </location>
</feature>
<dbReference type="HOGENOM" id="CLU_482576_0_0_1"/>
<sequence>MKKMNEEFVDYYEVLEISRDATPTQIREAFRRQVLKWHPDRNPVGNEYIRKIYAAYEVLGDPEKKSIYDMTLANFPRTRSRSYFFIPSFSDGNAGKIKLVCFVGGVLVVAYTTYKLLRQSPPPPVPPLLALPSGETPVEPIATIVEELNAPHPSSIWTLISWLAALRSKRILRNGKLTPGLSPSSSNSTASSAANTILNALSSGPPNRIPSAVTGMSKNISPGLQSQASAASSISQPLATVADNVLSSAAKVVPKPEASSVSNIMSKTINLGPPNAKSSASSVSNIMSKTINLGPPNAKSSASSLKSEKFTGYIFQRWRRVPGFASNLKPFTIAFKNNMVEGTTNAWTWTALKARPYIDSVPNNVIGIAMATASNATLKGASKVKSLFSTSRALKPQPRTNPVSNEAVDVATATASKDTLKGATNVGRQLPQDVGLKSTNASESNFHPPSPLKATIYIGGGILVLYGTYKLANGYWSSPPPPSKAEVISSAMRQAGSASYDGIKSVGGASYNVLKSAGSASYDGIKSVGGASYNVMKSAGSATYKAMNYTGEASKSGISKIWKYATGS</sequence>
<accession>B3MAK5</accession>
<dbReference type="InParanoid" id="B3MAK5"/>
<evidence type="ECO:0000313" key="4">
    <source>
        <dbReference type="Proteomes" id="UP000007801"/>
    </source>
</evidence>
<proteinExistence type="predicted"/>
<keyword evidence="4" id="KW-1185">Reference proteome</keyword>
<evidence type="ECO:0000256" key="1">
    <source>
        <dbReference type="SAM" id="MobiDB-lite"/>
    </source>
</evidence>
<dbReference type="PANTHER" id="PTHR24074">
    <property type="entry name" value="CO-CHAPERONE PROTEIN DJLA"/>
    <property type="match status" value="1"/>
</dbReference>
<dbReference type="PROSITE" id="PS50076">
    <property type="entry name" value="DNAJ_2"/>
    <property type="match status" value="1"/>
</dbReference>
<dbReference type="eggNOG" id="KOG0714">
    <property type="taxonomic scope" value="Eukaryota"/>
</dbReference>
<dbReference type="STRING" id="7217.B3MAK5"/>
<dbReference type="GeneID" id="6506132"/>